<dbReference type="Pfam" id="PF04082">
    <property type="entry name" value="Fungal_trans"/>
    <property type="match status" value="1"/>
</dbReference>
<feature type="domain" description="Xylanolytic transcriptional activator regulatory" evidence="2">
    <location>
        <begin position="3"/>
        <end position="170"/>
    </location>
</feature>
<reference evidence="3 4" key="1">
    <citation type="submission" date="2019-06" db="EMBL/GenBank/DDBJ databases">
        <authorList>
            <person name="Broberg M."/>
        </authorList>
    </citation>
    <scope>NUCLEOTIDE SEQUENCE [LARGE SCALE GENOMIC DNA]</scope>
</reference>
<keyword evidence="1" id="KW-0539">Nucleus</keyword>
<organism evidence="3 4">
    <name type="scientific">Bionectria ochroleuca</name>
    <name type="common">Gliocladium roseum</name>
    <dbReference type="NCBI Taxonomy" id="29856"/>
    <lineage>
        <taxon>Eukaryota</taxon>
        <taxon>Fungi</taxon>
        <taxon>Dikarya</taxon>
        <taxon>Ascomycota</taxon>
        <taxon>Pezizomycotina</taxon>
        <taxon>Sordariomycetes</taxon>
        <taxon>Hypocreomycetidae</taxon>
        <taxon>Hypocreales</taxon>
        <taxon>Bionectriaceae</taxon>
        <taxon>Clonostachys</taxon>
    </lineage>
</organism>
<gene>
    <name evidence="3" type="ORF">CLO192961_LOCUS273324</name>
</gene>
<dbReference type="InterPro" id="IPR007219">
    <property type="entry name" value="XnlR_reg_dom"/>
</dbReference>
<evidence type="ECO:0000313" key="4">
    <source>
        <dbReference type="Proteomes" id="UP000766486"/>
    </source>
</evidence>
<protein>
    <recommendedName>
        <fullName evidence="2">Xylanolytic transcriptional activator regulatory domain-containing protein</fullName>
    </recommendedName>
</protein>
<name>A0ABY6UFL3_BIOOC</name>
<dbReference type="Proteomes" id="UP000766486">
    <property type="component" value="Unassembled WGS sequence"/>
</dbReference>
<comment type="caution">
    <text evidence="3">The sequence shown here is derived from an EMBL/GenBank/DDBJ whole genome shotgun (WGS) entry which is preliminary data.</text>
</comment>
<accession>A0ABY6UFL3</accession>
<sequence>MALPIFHGPTFLDLCNKNLVEGNNYADVGWWACLNTVIAMVIQRRAIHSDYQTVSEISWRFFKNAFSVYREIVSGQPSILSAQALLSMALFLGGTADTKTMMLVVLDAARMIQQLELHRDGMACSVEVEQRHRIFWSAYILRNVANGHFGLSSGLETIPNARLPAELPSDGVGTFITSGGHTINLFRYRVQVAIIESKATGYLTRSCSTPQIMYDCAVDLASELESLRESIPSDIRPAYGTTPSIGTDNLSLVMLHCTFYWCANIIQKVISLYHKSMHALHQDRQLHQFISLSTNAPRATIALLQMVIELPSFPDLWILLRYQLCAAVMLLNNIFQDPTSPRAKLDVCLIKNLLQYAQKIQGEGSDLRGFLRGCLILEQAGKAAIFGTAYLREDSDSDVRATISLGSQEILRTQLTFWGV</sequence>
<dbReference type="PANTHER" id="PTHR46910:SF25">
    <property type="entry name" value="ABC-TRANSPORTER-REGULATING TRANSCRIPTION FACTOR"/>
    <property type="match status" value="1"/>
</dbReference>
<dbReference type="CDD" id="cd12148">
    <property type="entry name" value="fungal_TF_MHR"/>
    <property type="match status" value="1"/>
</dbReference>
<dbReference type="PANTHER" id="PTHR46910">
    <property type="entry name" value="TRANSCRIPTION FACTOR PDR1"/>
    <property type="match status" value="1"/>
</dbReference>
<dbReference type="EMBL" id="CABFNS010000812">
    <property type="protein sequence ID" value="VUC30001.1"/>
    <property type="molecule type" value="Genomic_DNA"/>
</dbReference>
<evidence type="ECO:0000259" key="2">
    <source>
        <dbReference type="Pfam" id="PF04082"/>
    </source>
</evidence>
<keyword evidence="4" id="KW-1185">Reference proteome</keyword>
<proteinExistence type="predicted"/>
<dbReference type="InterPro" id="IPR050987">
    <property type="entry name" value="AtrR-like"/>
</dbReference>
<evidence type="ECO:0000256" key="1">
    <source>
        <dbReference type="ARBA" id="ARBA00023242"/>
    </source>
</evidence>
<evidence type="ECO:0000313" key="3">
    <source>
        <dbReference type="EMBL" id="VUC30001.1"/>
    </source>
</evidence>